<dbReference type="PANTHER" id="PTHR10151">
    <property type="entry name" value="ECTONUCLEOTIDE PYROPHOSPHATASE/PHOSPHODIESTERASE"/>
    <property type="match status" value="1"/>
</dbReference>
<name>A0A917CXH6_9NOCA</name>
<reference evidence="1" key="1">
    <citation type="journal article" date="2014" name="Int. J. Syst. Evol. Microbiol.">
        <title>Complete genome sequence of Corynebacterium casei LMG S-19264T (=DSM 44701T), isolated from a smear-ripened cheese.</title>
        <authorList>
            <consortium name="US DOE Joint Genome Institute (JGI-PGF)"/>
            <person name="Walter F."/>
            <person name="Albersmeier A."/>
            <person name="Kalinowski J."/>
            <person name="Ruckert C."/>
        </authorList>
    </citation>
    <scope>NUCLEOTIDE SEQUENCE</scope>
    <source>
        <strain evidence="1">CCM 7905</strain>
    </source>
</reference>
<dbReference type="EMBL" id="BMCU01000001">
    <property type="protein sequence ID" value="GGG00380.1"/>
    <property type="molecule type" value="Genomic_DNA"/>
</dbReference>
<dbReference type="SUPFAM" id="SSF53649">
    <property type="entry name" value="Alkaline phosphatase-like"/>
    <property type="match status" value="1"/>
</dbReference>
<accession>A0A917CXH6</accession>
<dbReference type="Gene3D" id="3.40.720.10">
    <property type="entry name" value="Alkaline Phosphatase, subunit A"/>
    <property type="match status" value="1"/>
</dbReference>
<evidence type="ECO:0000313" key="1">
    <source>
        <dbReference type="EMBL" id="GGG00380.1"/>
    </source>
</evidence>
<evidence type="ECO:0000313" key="2">
    <source>
        <dbReference type="Proteomes" id="UP000654257"/>
    </source>
</evidence>
<dbReference type="Proteomes" id="UP000654257">
    <property type="component" value="Unassembled WGS sequence"/>
</dbReference>
<sequence length="371" mass="38997">MPSVLGALGVAGEHDRLDLGVDGIRKACVLLVDGLGYEQLVANPTAAPFLSRYTGRSWTAGFPSTTATSLGSIGTGLPAGEHGVVGYLMALPGFDRPMNPLKWQLHGQADHGHQQKVNMLTAAVPEEIQPRATVFERAAADGITVSRVAPSYQKDSGLTRAVLRGGDFRTVVSAGDLVAEARSALISDDRTLVYAYYADLDLTGHVRGPRSAAWAFELSQVDRIAEGIANELPRDAALIVTADHGMVQVDGHVDIDASPALREGVRMIAGEPRARHVFADAGSEADVLAAWSDLDGYLAVSRGDAIERGWFGPIVTDAVAERIGDVVAVSLGPGALVRRGAEPMQSKLLGHHGSLTSAEMLVPAIVVSHAP</sequence>
<dbReference type="Pfam" id="PF01663">
    <property type="entry name" value="Phosphodiest"/>
    <property type="match status" value="1"/>
</dbReference>
<organism evidence="1 2">
    <name type="scientific">Rhodococcoides trifolii</name>
    <dbReference type="NCBI Taxonomy" id="908250"/>
    <lineage>
        <taxon>Bacteria</taxon>
        <taxon>Bacillati</taxon>
        <taxon>Actinomycetota</taxon>
        <taxon>Actinomycetes</taxon>
        <taxon>Mycobacteriales</taxon>
        <taxon>Nocardiaceae</taxon>
        <taxon>Rhodococcoides</taxon>
    </lineage>
</organism>
<dbReference type="AlphaFoldDB" id="A0A917CXH6"/>
<reference evidence="1" key="2">
    <citation type="submission" date="2020-09" db="EMBL/GenBank/DDBJ databases">
        <authorList>
            <person name="Sun Q."/>
            <person name="Sedlacek I."/>
        </authorList>
    </citation>
    <scope>NUCLEOTIDE SEQUENCE</scope>
    <source>
        <strain evidence="1">CCM 7905</strain>
    </source>
</reference>
<gene>
    <name evidence="1" type="ORF">GCM10007304_12890</name>
</gene>
<proteinExistence type="predicted"/>
<keyword evidence="2" id="KW-1185">Reference proteome</keyword>
<dbReference type="InterPro" id="IPR002591">
    <property type="entry name" value="Phosphodiest/P_Trfase"/>
</dbReference>
<dbReference type="PANTHER" id="PTHR10151:SF120">
    <property type="entry name" value="BIS(5'-ADENOSYL)-TRIPHOSPHATASE"/>
    <property type="match status" value="1"/>
</dbReference>
<dbReference type="GO" id="GO:0016787">
    <property type="term" value="F:hydrolase activity"/>
    <property type="evidence" value="ECO:0007669"/>
    <property type="project" value="UniProtKB-ARBA"/>
</dbReference>
<dbReference type="InterPro" id="IPR017850">
    <property type="entry name" value="Alkaline_phosphatase_core_sf"/>
</dbReference>
<comment type="caution">
    <text evidence="1">The sequence shown here is derived from an EMBL/GenBank/DDBJ whole genome shotgun (WGS) entry which is preliminary data.</text>
</comment>
<protein>
    <submittedName>
        <fullName evidence="1">Phosphodiesterase</fullName>
    </submittedName>
</protein>